<protein>
    <recommendedName>
        <fullName evidence="1">Stage 0 sporulation protein A homolog</fullName>
    </recommendedName>
</protein>
<keyword evidence="6" id="KW-0238">DNA-binding</keyword>
<feature type="modified residue" description="4-aspartylphosphate" evidence="3">
    <location>
        <position position="57"/>
    </location>
</feature>
<dbReference type="OrthoDB" id="1756867at2"/>
<dbReference type="Proteomes" id="UP000049127">
    <property type="component" value="Unassembled WGS sequence"/>
</dbReference>
<dbReference type="PANTHER" id="PTHR37299:SF1">
    <property type="entry name" value="STAGE 0 SPORULATION PROTEIN A HOMOLOG"/>
    <property type="match status" value="1"/>
</dbReference>
<dbReference type="InterPro" id="IPR007492">
    <property type="entry name" value="LytTR_DNA-bd_dom"/>
</dbReference>
<evidence type="ECO:0000256" key="2">
    <source>
        <dbReference type="ARBA" id="ARBA00024867"/>
    </source>
</evidence>
<dbReference type="Gene3D" id="2.40.50.1020">
    <property type="entry name" value="LytTr DNA-binding domain"/>
    <property type="match status" value="1"/>
</dbReference>
<evidence type="ECO:0000256" key="1">
    <source>
        <dbReference type="ARBA" id="ARBA00018672"/>
    </source>
</evidence>
<dbReference type="Gene3D" id="3.40.50.2300">
    <property type="match status" value="1"/>
</dbReference>
<sequence length="236" mass="28024">MIKIAICEDEKEQQDLLKTHINQIFKDLPINYSLDIFNSGEELLKNYPKNIDIFLIDIQLNEINGIDTARKIRETDNKAEIIFITSLIEYALEGYEVRAYRYLIKPVKYDNLKTHILNCIKEVDIKNKHIIIKEQGNRIKLDISEITYIEVQKENITIHTLNKTYETKGTMNNIEKEINCSRFYRCHKSFLVNLEHIKSIKQYIAILENGEEVPISRYRFKDTKDRFFDLIEDKLC</sequence>
<dbReference type="InterPro" id="IPR011006">
    <property type="entry name" value="CheY-like_superfamily"/>
</dbReference>
<dbReference type="GO" id="GO:0000156">
    <property type="term" value="F:phosphorelay response regulator activity"/>
    <property type="evidence" value="ECO:0007669"/>
    <property type="project" value="InterPro"/>
</dbReference>
<dbReference type="InterPro" id="IPR001789">
    <property type="entry name" value="Sig_transdc_resp-reg_receiver"/>
</dbReference>
<feature type="domain" description="HTH LytTR-type" evidence="5">
    <location>
        <begin position="130"/>
        <end position="229"/>
    </location>
</feature>
<evidence type="ECO:0000313" key="7">
    <source>
        <dbReference type="Proteomes" id="UP000049127"/>
    </source>
</evidence>
<dbReference type="RefSeq" id="WP_055341831.1">
    <property type="nucleotide sequence ID" value="NZ_CDNI01000003.1"/>
</dbReference>
<dbReference type="GO" id="GO:0003677">
    <property type="term" value="F:DNA binding"/>
    <property type="evidence" value="ECO:0007669"/>
    <property type="project" value="UniProtKB-KW"/>
</dbReference>
<dbReference type="SMART" id="SM00850">
    <property type="entry name" value="LytTR"/>
    <property type="match status" value="1"/>
</dbReference>
<keyword evidence="3" id="KW-0597">Phosphoprotein</keyword>
<dbReference type="SUPFAM" id="SSF52172">
    <property type="entry name" value="CheY-like"/>
    <property type="match status" value="1"/>
</dbReference>
<name>A0A0C7R2U7_PARSO</name>
<evidence type="ECO:0000256" key="3">
    <source>
        <dbReference type="PROSITE-ProRule" id="PRU00169"/>
    </source>
</evidence>
<organism evidence="6 7">
    <name type="scientific">Paraclostridium sordellii</name>
    <name type="common">Clostridium sordellii</name>
    <dbReference type="NCBI Taxonomy" id="1505"/>
    <lineage>
        <taxon>Bacteria</taxon>
        <taxon>Bacillati</taxon>
        <taxon>Bacillota</taxon>
        <taxon>Clostridia</taxon>
        <taxon>Peptostreptococcales</taxon>
        <taxon>Peptostreptococcaceae</taxon>
        <taxon>Paraclostridium</taxon>
    </lineage>
</organism>
<dbReference type="AlphaFoldDB" id="A0A0C7R2U7"/>
<reference evidence="6 7" key="1">
    <citation type="submission" date="2015-01" db="EMBL/GenBank/DDBJ databases">
        <authorList>
            <person name="Aslett A.Martin."/>
            <person name="De Silva Nishadi"/>
        </authorList>
    </citation>
    <scope>NUCLEOTIDE SEQUENCE [LARGE SCALE GENOMIC DNA]</scope>
    <source>
        <strain evidence="6 7">R28058</strain>
    </source>
</reference>
<evidence type="ECO:0000313" key="6">
    <source>
        <dbReference type="EMBL" id="CEQ03523.1"/>
    </source>
</evidence>
<dbReference type="Pfam" id="PF04397">
    <property type="entry name" value="LytTR"/>
    <property type="match status" value="1"/>
</dbReference>
<dbReference type="Pfam" id="PF00072">
    <property type="entry name" value="Response_reg"/>
    <property type="match status" value="1"/>
</dbReference>
<dbReference type="SMART" id="SM00448">
    <property type="entry name" value="REC"/>
    <property type="match status" value="1"/>
</dbReference>
<dbReference type="PROSITE" id="PS50930">
    <property type="entry name" value="HTH_LYTTR"/>
    <property type="match status" value="1"/>
</dbReference>
<dbReference type="EMBL" id="CEKZ01000003">
    <property type="protein sequence ID" value="CEQ03523.1"/>
    <property type="molecule type" value="Genomic_DNA"/>
</dbReference>
<gene>
    <name evidence="6" type="primary">lytR_4</name>
    <name evidence="6" type="ORF">R28058_12561</name>
</gene>
<dbReference type="PROSITE" id="PS50110">
    <property type="entry name" value="RESPONSE_REGULATORY"/>
    <property type="match status" value="1"/>
</dbReference>
<dbReference type="PANTHER" id="PTHR37299">
    <property type="entry name" value="TRANSCRIPTIONAL REGULATOR-RELATED"/>
    <property type="match status" value="1"/>
</dbReference>
<proteinExistence type="predicted"/>
<accession>A0A0C7R2U7</accession>
<comment type="function">
    <text evidence="2">May play the central regulatory role in sporulation. It may be an element of the effector pathway responsible for the activation of sporulation genes in response to nutritional stress. Spo0A may act in concert with spo0H (a sigma factor) to control the expression of some genes that are critical to the sporulation process.</text>
</comment>
<evidence type="ECO:0000259" key="5">
    <source>
        <dbReference type="PROSITE" id="PS50930"/>
    </source>
</evidence>
<feature type="domain" description="Response regulatory" evidence="4">
    <location>
        <begin position="3"/>
        <end position="120"/>
    </location>
</feature>
<dbReference type="InterPro" id="IPR046947">
    <property type="entry name" value="LytR-like"/>
</dbReference>
<evidence type="ECO:0000259" key="4">
    <source>
        <dbReference type="PROSITE" id="PS50110"/>
    </source>
</evidence>